<keyword evidence="2" id="KW-1133">Transmembrane helix</keyword>
<dbReference type="STRING" id="1586287.BBK82_14090"/>
<evidence type="ECO:0000256" key="2">
    <source>
        <dbReference type="SAM" id="Phobius"/>
    </source>
</evidence>
<evidence type="ECO:0000256" key="1">
    <source>
        <dbReference type="SAM" id="MobiDB-lite"/>
    </source>
</evidence>
<keyword evidence="2" id="KW-0812">Transmembrane</keyword>
<dbReference type="KEGG" id="led:BBK82_14090"/>
<name>A0A1B2HH31_9PSEU</name>
<dbReference type="AlphaFoldDB" id="A0A1B2HH31"/>
<sequence length="259" mass="27414">MTIEDELRGALDGPAPPPVTTLDDVLRRGRRRVAVRRAGLAGGVLAVVAAVGIGGVAWTGAAEPELPLVASPADWPQVSCGEAGPQPEVARRMDNFLPSTTQMQAWRHSAQDVLPNRVAGLELVGEATNLAGVHRGDRTAFRIDVRDGEGVGSLRFALARFEGDPAAAADSARWATGTCAATRRFTSADGTVFQLYAPAVEAPSQELRVQALYVFRADRLAFRVEQVNAGRTSARPTRETVPLSEVELVKLGAAVAEVS</sequence>
<organism evidence="3 4">
    <name type="scientific">Lentzea guizhouensis</name>
    <dbReference type="NCBI Taxonomy" id="1586287"/>
    <lineage>
        <taxon>Bacteria</taxon>
        <taxon>Bacillati</taxon>
        <taxon>Actinomycetota</taxon>
        <taxon>Actinomycetes</taxon>
        <taxon>Pseudonocardiales</taxon>
        <taxon>Pseudonocardiaceae</taxon>
        <taxon>Lentzea</taxon>
    </lineage>
</organism>
<accession>A0A1B2HH31</accession>
<gene>
    <name evidence="3" type="ORF">BBK82_14090</name>
</gene>
<protein>
    <submittedName>
        <fullName evidence="3">Uncharacterized protein</fullName>
    </submittedName>
</protein>
<dbReference type="RefSeq" id="WP_065915429.1">
    <property type="nucleotide sequence ID" value="NZ_CP016793.1"/>
</dbReference>
<keyword evidence="4" id="KW-1185">Reference proteome</keyword>
<dbReference type="OrthoDB" id="3695687at2"/>
<proteinExistence type="predicted"/>
<dbReference type="EMBL" id="CP016793">
    <property type="protein sequence ID" value="ANZ37031.1"/>
    <property type="molecule type" value="Genomic_DNA"/>
</dbReference>
<reference evidence="3 4" key="1">
    <citation type="submission" date="2016-07" db="EMBL/GenBank/DDBJ databases">
        <title>Complete genome sequence of the Lentzea guizhouensis DHS C013.</title>
        <authorList>
            <person name="Cao C."/>
        </authorList>
    </citation>
    <scope>NUCLEOTIDE SEQUENCE [LARGE SCALE GENOMIC DNA]</scope>
    <source>
        <strain evidence="3 4">DHS C013</strain>
    </source>
</reference>
<keyword evidence="2" id="KW-0472">Membrane</keyword>
<feature type="transmembrane region" description="Helical" evidence="2">
    <location>
        <begin position="38"/>
        <end position="58"/>
    </location>
</feature>
<evidence type="ECO:0000313" key="3">
    <source>
        <dbReference type="EMBL" id="ANZ37031.1"/>
    </source>
</evidence>
<feature type="region of interest" description="Disordered" evidence="1">
    <location>
        <begin position="1"/>
        <end position="22"/>
    </location>
</feature>
<dbReference type="Proteomes" id="UP000093053">
    <property type="component" value="Chromosome"/>
</dbReference>
<evidence type="ECO:0000313" key="4">
    <source>
        <dbReference type="Proteomes" id="UP000093053"/>
    </source>
</evidence>